<sequence>MRKAPLIGSFSKICRKRRRRQNTLKLKEENKQLRKTVRTLEQQSQRLRSLSISSSSSTKSSPSPNSKENKRKRKENNNEPISPSKLLLESLSPDARKRATLRMMDQKNQLSKGSITQVRNKFGINLSNQYAPSSTATMTALIYQRIEEFFKQDTVSRISPDKSKHKHGHQIRLRLNNLSNLHQRFEAETGIDIDYTTFTRHVPDYIMKPNHDSWGTCLCMTCLNPELKTDKLRNMTHKHPSIQNIISLISPDLEELVKDATRLNKFKLELSKLKHESFNITYPEWQKIKSDQAKAPISTKVMETSIIERFVTKLSSELDLLASHLIRVRAQFHAAKLAKSQALRAYYNTKNISLHTGYAYTKEECYSFASISDDTNHMSEAAWEKVNINWIFYEAGHGKCIVDGVGASRKRQFDQLVAYSPDNSYQSAKDLMKNLENDTNIRLFMYNTDDIDSIKQQIPSLKTIKGTTRMHELIGKKNGQLYSKDLSCEKEKLLKVTF</sequence>
<comment type="caution">
    <text evidence="2">The sequence shown here is derived from an EMBL/GenBank/DDBJ whole genome shotgun (WGS) entry which is preliminary data.</text>
</comment>
<reference evidence="2" key="1">
    <citation type="submission" date="2021-02" db="EMBL/GenBank/DDBJ databases">
        <authorList>
            <person name="Nowell W R."/>
        </authorList>
    </citation>
    <scope>NUCLEOTIDE SEQUENCE</scope>
</reference>
<accession>A0A814PF33</accession>
<dbReference type="EMBL" id="CAJOBC010005621">
    <property type="protein sequence ID" value="CAF3870005.1"/>
    <property type="molecule type" value="Genomic_DNA"/>
</dbReference>
<evidence type="ECO:0000313" key="3">
    <source>
        <dbReference type="EMBL" id="CAF3870005.1"/>
    </source>
</evidence>
<feature type="region of interest" description="Disordered" evidence="1">
    <location>
        <begin position="36"/>
        <end position="90"/>
    </location>
</feature>
<name>A0A814PF33_9BILA</name>
<evidence type="ECO:0000256" key="1">
    <source>
        <dbReference type="SAM" id="MobiDB-lite"/>
    </source>
</evidence>
<dbReference type="PANTHER" id="PTHR46601:SF1">
    <property type="entry name" value="ADF-H DOMAIN-CONTAINING PROTEIN"/>
    <property type="match status" value="1"/>
</dbReference>
<protein>
    <submittedName>
        <fullName evidence="2">Uncharacterized protein</fullName>
    </submittedName>
</protein>
<dbReference type="Proteomes" id="UP000663829">
    <property type="component" value="Unassembled WGS sequence"/>
</dbReference>
<feature type="compositionally biased region" description="Low complexity" evidence="1">
    <location>
        <begin position="78"/>
        <end position="90"/>
    </location>
</feature>
<dbReference type="OrthoDB" id="6375801at2759"/>
<dbReference type="Proteomes" id="UP000681722">
    <property type="component" value="Unassembled WGS sequence"/>
</dbReference>
<evidence type="ECO:0000313" key="2">
    <source>
        <dbReference type="EMBL" id="CAF1105360.1"/>
    </source>
</evidence>
<organism evidence="2 4">
    <name type="scientific">Didymodactylos carnosus</name>
    <dbReference type="NCBI Taxonomy" id="1234261"/>
    <lineage>
        <taxon>Eukaryota</taxon>
        <taxon>Metazoa</taxon>
        <taxon>Spiralia</taxon>
        <taxon>Gnathifera</taxon>
        <taxon>Rotifera</taxon>
        <taxon>Eurotatoria</taxon>
        <taxon>Bdelloidea</taxon>
        <taxon>Philodinida</taxon>
        <taxon>Philodinidae</taxon>
        <taxon>Didymodactylos</taxon>
    </lineage>
</organism>
<evidence type="ECO:0000313" key="4">
    <source>
        <dbReference type="Proteomes" id="UP000663829"/>
    </source>
</evidence>
<dbReference type="AlphaFoldDB" id="A0A814PF33"/>
<proteinExistence type="predicted"/>
<dbReference type="PANTHER" id="PTHR46601">
    <property type="entry name" value="ULP_PROTEASE DOMAIN-CONTAINING PROTEIN"/>
    <property type="match status" value="1"/>
</dbReference>
<keyword evidence="4" id="KW-1185">Reference proteome</keyword>
<gene>
    <name evidence="2" type="ORF">GPM918_LOCUS18958</name>
    <name evidence="3" type="ORF">SRO942_LOCUS18955</name>
</gene>
<dbReference type="EMBL" id="CAJNOQ010005621">
    <property type="protein sequence ID" value="CAF1105360.1"/>
    <property type="molecule type" value="Genomic_DNA"/>
</dbReference>
<feature type="compositionally biased region" description="Low complexity" evidence="1">
    <location>
        <begin position="39"/>
        <end position="66"/>
    </location>
</feature>